<dbReference type="EMBL" id="WTXG01000014">
    <property type="protein sequence ID" value="KAI0301576.1"/>
    <property type="molecule type" value="Genomic_DNA"/>
</dbReference>
<gene>
    <name evidence="1" type="ORF">B0F90DRAFT_316663</name>
</gene>
<sequence length="213" mass="23513">MFQPLLLFPFHPLCHSNDPEHRNLALRLPTPAPVYVSSTHAGCGRRPKLAFSSSTSVLFLSLPGATTHLPVTLTSSLLFAPSRRSTPNFLPTSSPTELMSATLHFTISTSLPSLLFSLSEQREHAGYRAILGKKPVLWYESWILGIFYYLLYTSPFSTTALSGIGKTDIVFNVFLKRPLVETLGIGTVFRLFGRAVGPLLVRTRVIKYSVTSS</sequence>
<keyword evidence="2" id="KW-1185">Reference proteome</keyword>
<evidence type="ECO:0000313" key="2">
    <source>
        <dbReference type="Proteomes" id="UP001203297"/>
    </source>
</evidence>
<protein>
    <submittedName>
        <fullName evidence="1">Uncharacterized protein</fullName>
    </submittedName>
</protein>
<dbReference type="Proteomes" id="UP001203297">
    <property type="component" value="Unassembled WGS sequence"/>
</dbReference>
<name>A0AAD4M4X3_9AGAM</name>
<dbReference type="AlphaFoldDB" id="A0AAD4M4X3"/>
<comment type="caution">
    <text evidence="1">The sequence shown here is derived from an EMBL/GenBank/DDBJ whole genome shotgun (WGS) entry which is preliminary data.</text>
</comment>
<accession>A0AAD4M4X3</accession>
<evidence type="ECO:0000313" key="1">
    <source>
        <dbReference type="EMBL" id="KAI0301576.1"/>
    </source>
</evidence>
<organism evidence="1 2">
    <name type="scientific">Multifurca ochricompacta</name>
    <dbReference type="NCBI Taxonomy" id="376703"/>
    <lineage>
        <taxon>Eukaryota</taxon>
        <taxon>Fungi</taxon>
        <taxon>Dikarya</taxon>
        <taxon>Basidiomycota</taxon>
        <taxon>Agaricomycotina</taxon>
        <taxon>Agaricomycetes</taxon>
        <taxon>Russulales</taxon>
        <taxon>Russulaceae</taxon>
        <taxon>Multifurca</taxon>
    </lineage>
</organism>
<reference evidence="1" key="1">
    <citation type="journal article" date="2022" name="New Phytol.">
        <title>Evolutionary transition to the ectomycorrhizal habit in the genomes of a hyperdiverse lineage of mushroom-forming fungi.</title>
        <authorList>
            <person name="Looney B."/>
            <person name="Miyauchi S."/>
            <person name="Morin E."/>
            <person name="Drula E."/>
            <person name="Courty P.E."/>
            <person name="Kohler A."/>
            <person name="Kuo A."/>
            <person name="LaButti K."/>
            <person name="Pangilinan J."/>
            <person name="Lipzen A."/>
            <person name="Riley R."/>
            <person name="Andreopoulos W."/>
            <person name="He G."/>
            <person name="Johnson J."/>
            <person name="Nolan M."/>
            <person name="Tritt A."/>
            <person name="Barry K.W."/>
            <person name="Grigoriev I.V."/>
            <person name="Nagy L.G."/>
            <person name="Hibbett D."/>
            <person name="Henrissat B."/>
            <person name="Matheny P.B."/>
            <person name="Labbe J."/>
            <person name="Martin F.M."/>
        </authorList>
    </citation>
    <scope>NUCLEOTIDE SEQUENCE</scope>
    <source>
        <strain evidence="1">BPL690</strain>
    </source>
</reference>
<proteinExistence type="predicted"/>